<feature type="signal peptide" evidence="2">
    <location>
        <begin position="1"/>
        <end position="18"/>
    </location>
</feature>
<evidence type="ECO:0000313" key="5">
    <source>
        <dbReference type="Proteomes" id="UP001589862"/>
    </source>
</evidence>
<keyword evidence="2" id="KW-0732">Signal</keyword>
<reference evidence="4 5" key="1">
    <citation type="submission" date="2024-09" db="EMBL/GenBank/DDBJ databases">
        <authorList>
            <person name="Sun Q."/>
            <person name="Mori K."/>
        </authorList>
    </citation>
    <scope>NUCLEOTIDE SEQUENCE [LARGE SCALE GENOMIC DNA]</scope>
    <source>
        <strain evidence="4 5">NCAIM B.02604</strain>
    </source>
</reference>
<feature type="region of interest" description="Disordered" evidence="1">
    <location>
        <begin position="19"/>
        <end position="99"/>
    </location>
</feature>
<gene>
    <name evidence="4" type="ORF">ACFFFR_07820</name>
</gene>
<accession>A0ABV6PAY1</accession>
<proteinExistence type="predicted"/>
<dbReference type="Pfam" id="PF19843">
    <property type="entry name" value="DUF6318"/>
    <property type="match status" value="1"/>
</dbReference>
<feature type="chain" id="PRO_5047145107" evidence="2">
    <location>
        <begin position="19"/>
        <end position="267"/>
    </location>
</feature>
<dbReference type="PROSITE" id="PS51257">
    <property type="entry name" value="PROKAR_LIPOPROTEIN"/>
    <property type="match status" value="1"/>
</dbReference>
<dbReference type="Proteomes" id="UP001589862">
    <property type="component" value="Unassembled WGS sequence"/>
</dbReference>
<evidence type="ECO:0000256" key="2">
    <source>
        <dbReference type="SAM" id="SignalP"/>
    </source>
</evidence>
<dbReference type="EMBL" id="JBHLUB010000029">
    <property type="protein sequence ID" value="MFC0582285.1"/>
    <property type="molecule type" value="Genomic_DNA"/>
</dbReference>
<feature type="compositionally biased region" description="Polar residues" evidence="1">
    <location>
        <begin position="46"/>
        <end position="63"/>
    </location>
</feature>
<name>A0ABV6PAY1_9MICC</name>
<sequence>MRKTLKMLLAATLLAATAGCGSDTDAEPSPSQSGANHAKASETKSTDAATSKNEAEEQPTTTGKDAPGVVRSTPSGQPYVPATNERPASGVPVPKISDDTRKNTAAGRLATIEYYFAASDYLYETGGAAPMNFIVHPNCADCFKVFEEIIEHYKAGGWLIPGQYEVNSAAATQKKNEEVHQVYEVRVQTKEYYSKLGGVSTGKDGKQRIPGTLRGEQVEGAGMIKDWVFLVVFDEQDRQNYLIGWLVEESEPFEDEESQPEDGNQIA</sequence>
<evidence type="ECO:0000256" key="1">
    <source>
        <dbReference type="SAM" id="MobiDB-lite"/>
    </source>
</evidence>
<comment type="caution">
    <text evidence="4">The sequence shown here is derived from an EMBL/GenBank/DDBJ whole genome shotgun (WGS) entry which is preliminary data.</text>
</comment>
<protein>
    <submittedName>
        <fullName evidence="4">DUF6318 family protein</fullName>
    </submittedName>
</protein>
<organism evidence="4 5">
    <name type="scientific">Micrococcoides hystricis</name>
    <dbReference type="NCBI Taxonomy" id="1572761"/>
    <lineage>
        <taxon>Bacteria</taxon>
        <taxon>Bacillati</taxon>
        <taxon>Actinomycetota</taxon>
        <taxon>Actinomycetes</taxon>
        <taxon>Micrococcales</taxon>
        <taxon>Micrococcaceae</taxon>
        <taxon>Micrococcoides</taxon>
    </lineage>
</organism>
<keyword evidence="5" id="KW-1185">Reference proteome</keyword>
<feature type="domain" description="DUF6318" evidence="3">
    <location>
        <begin position="79"/>
        <end position="191"/>
    </location>
</feature>
<evidence type="ECO:0000313" key="4">
    <source>
        <dbReference type="EMBL" id="MFC0582285.1"/>
    </source>
</evidence>
<dbReference type="InterPro" id="IPR046281">
    <property type="entry name" value="DUF6318"/>
</dbReference>
<evidence type="ECO:0000259" key="3">
    <source>
        <dbReference type="Pfam" id="PF19843"/>
    </source>
</evidence>
<dbReference type="RefSeq" id="WP_377459329.1">
    <property type="nucleotide sequence ID" value="NZ_JBHLUB010000029.1"/>
</dbReference>